<name>F2LPG4_BURGS</name>
<feature type="domain" description="Serine aminopeptidase S33" evidence="2">
    <location>
        <begin position="62"/>
        <end position="260"/>
    </location>
</feature>
<dbReference type="GO" id="GO:0052689">
    <property type="term" value="F:carboxylic ester hydrolase activity"/>
    <property type="evidence" value="ECO:0007669"/>
    <property type="project" value="UniProtKB-ARBA"/>
</dbReference>
<evidence type="ECO:0000259" key="2">
    <source>
        <dbReference type="Pfam" id="PF12146"/>
    </source>
</evidence>
<dbReference type="EMBL" id="CP002600">
    <property type="protein sequence ID" value="AEA65107.1"/>
    <property type="molecule type" value="Genomic_DNA"/>
</dbReference>
<dbReference type="InterPro" id="IPR050261">
    <property type="entry name" value="FrsA_esterase"/>
</dbReference>
<evidence type="ECO:0000313" key="4">
    <source>
        <dbReference type="Proteomes" id="UP000008316"/>
    </source>
</evidence>
<dbReference type="Gene3D" id="3.40.50.1820">
    <property type="entry name" value="alpha/beta hydrolase"/>
    <property type="match status" value="1"/>
</dbReference>
<dbReference type="Pfam" id="PF12146">
    <property type="entry name" value="Hydrolase_4"/>
    <property type="match status" value="1"/>
</dbReference>
<dbReference type="SUPFAM" id="SSF53474">
    <property type="entry name" value="alpha/beta-Hydrolases"/>
    <property type="match status" value="1"/>
</dbReference>
<dbReference type="InterPro" id="IPR029058">
    <property type="entry name" value="AB_hydrolase_fold"/>
</dbReference>
<accession>F2LPG4</accession>
<keyword evidence="4" id="KW-1185">Reference proteome</keyword>
<dbReference type="HOGENOM" id="CLU_048587_1_0_4"/>
<dbReference type="PANTHER" id="PTHR22946:SF9">
    <property type="entry name" value="POLYKETIDE TRANSFERASE AF380"/>
    <property type="match status" value="1"/>
</dbReference>
<dbReference type="STRING" id="999541.bgla_2g26870"/>
<dbReference type="PANTHER" id="PTHR22946">
    <property type="entry name" value="DIENELACTONE HYDROLASE DOMAIN-CONTAINING PROTEIN-RELATED"/>
    <property type="match status" value="1"/>
</dbReference>
<evidence type="ECO:0000313" key="3">
    <source>
        <dbReference type="EMBL" id="AEA65107.1"/>
    </source>
</evidence>
<evidence type="ECO:0000256" key="1">
    <source>
        <dbReference type="ARBA" id="ARBA00022801"/>
    </source>
</evidence>
<dbReference type="InterPro" id="IPR022742">
    <property type="entry name" value="Hydrolase_4"/>
</dbReference>
<dbReference type="Proteomes" id="UP000008316">
    <property type="component" value="Chromosome 2"/>
</dbReference>
<protein>
    <submittedName>
        <fullName evidence="3">Hydrolase, alpha/beta fold family, putative</fullName>
    </submittedName>
</protein>
<proteinExistence type="predicted"/>
<dbReference type="eggNOG" id="COG1073">
    <property type="taxonomic scope" value="Bacteria"/>
</dbReference>
<sequence>MKSRRYPDTTHVRVRAIKSTFTAEGALCGATLYVPEGTRPDQELPTILMLGGWGSIQRALTSSFTHSFVEAGFAVMEFDYPGWGDSGGFPRQGINPWRRTRVADTALAYLKSQPMVAAHQITLWGTSFGGGHVVDLASQHPELKGAIIQVPMLDGLAATLATPPGRLLKLICLGTLDQIKPGGSIYIPTLAPEGQFGTMDRDGAWDAMEIALDDWKYGSYDNRVAAKSVLTMPFYRPWRRLKDVKIPMLMIGATGDTVAPFVSDKVRRVGNPHVQVVEIDANHFDPYFDPLFPEVLAHQLNFLRR</sequence>
<reference evidence="3 4" key="1">
    <citation type="journal article" date="2011" name="J. Bacteriol.">
        <title>Complete genome sequence of Burkholderia gladioli BSR3.</title>
        <authorList>
            <person name="Seo Y.S."/>
            <person name="Lim J."/>
            <person name="Choi B.S."/>
            <person name="Kim H."/>
            <person name="Goo E."/>
            <person name="Lee B."/>
            <person name="Lim J.S."/>
            <person name="Choi I.Y."/>
            <person name="Moon J.S."/>
            <person name="Kim J."/>
            <person name="Hwang I."/>
        </authorList>
    </citation>
    <scope>NUCLEOTIDE SEQUENCE [LARGE SCALE GENOMIC DNA]</scope>
    <source>
        <strain evidence="3 4">BSR3</strain>
    </source>
</reference>
<dbReference type="RefSeq" id="WP_013691433.1">
    <property type="nucleotide sequence ID" value="NC_015376.1"/>
</dbReference>
<organism evidence="3 4">
    <name type="scientific">Burkholderia gladioli (strain BSR3)</name>
    <dbReference type="NCBI Taxonomy" id="999541"/>
    <lineage>
        <taxon>Bacteria</taxon>
        <taxon>Pseudomonadati</taxon>
        <taxon>Pseudomonadota</taxon>
        <taxon>Betaproteobacteria</taxon>
        <taxon>Burkholderiales</taxon>
        <taxon>Burkholderiaceae</taxon>
        <taxon>Burkholderia</taxon>
    </lineage>
</organism>
<dbReference type="KEGG" id="bgd:bgla_2g26870"/>
<keyword evidence="1 3" id="KW-0378">Hydrolase</keyword>
<gene>
    <name evidence="3" type="ordered locus">bgla_2g26870</name>
</gene>
<dbReference type="AlphaFoldDB" id="F2LPG4"/>